<dbReference type="AlphaFoldDB" id="A0A9N8V6G6"/>
<evidence type="ECO:0000313" key="3">
    <source>
        <dbReference type="Proteomes" id="UP000789342"/>
    </source>
</evidence>
<gene>
    <name evidence="2" type="ORF">AMORRO_LOCUS502</name>
</gene>
<name>A0A9N8V6G6_9GLOM</name>
<keyword evidence="1" id="KW-0472">Membrane</keyword>
<protein>
    <submittedName>
        <fullName evidence="2">15911_t:CDS:1</fullName>
    </submittedName>
</protein>
<organism evidence="2 3">
    <name type="scientific">Acaulospora morrowiae</name>
    <dbReference type="NCBI Taxonomy" id="94023"/>
    <lineage>
        <taxon>Eukaryota</taxon>
        <taxon>Fungi</taxon>
        <taxon>Fungi incertae sedis</taxon>
        <taxon>Mucoromycota</taxon>
        <taxon>Glomeromycotina</taxon>
        <taxon>Glomeromycetes</taxon>
        <taxon>Diversisporales</taxon>
        <taxon>Acaulosporaceae</taxon>
        <taxon>Acaulospora</taxon>
    </lineage>
</organism>
<sequence>MGCPSIFPLKWSSCFLVFFNVDKLSIWESGLFFDYSVVAYLPTIVAFHLFLLVLATDG</sequence>
<evidence type="ECO:0000313" key="2">
    <source>
        <dbReference type="EMBL" id="CAG8444228.1"/>
    </source>
</evidence>
<keyword evidence="1" id="KW-0812">Transmembrane</keyword>
<feature type="transmembrane region" description="Helical" evidence="1">
    <location>
        <begin position="37"/>
        <end position="55"/>
    </location>
</feature>
<dbReference type="Proteomes" id="UP000789342">
    <property type="component" value="Unassembled WGS sequence"/>
</dbReference>
<proteinExistence type="predicted"/>
<keyword evidence="3" id="KW-1185">Reference proteome</keyword>
<comment type="caution">
    <text evidence="2">The sequence shown here is derived from an EMBL/GenBank/DDBJ whole genome shotgun (WGS) entry which is preliminary data.</text>
</comment>
<accession>A0A9N8V6G6</accession>
<reference evidence="2" key="1">
    <citation type="submission" date="2021-06" db="EMBL/GenBank/DDBJ databases">
        <authorList>
            <person name="Kallberg Y."/>
            <person name="Tangrot J."/>
            <person name="Rosling A."/>
        </authorList>
    </citation>
    <scope>NUCLEOTIDE SEQUENCE</scope>
    <source>
        <strain evidence="2">CL551</strain>
    </source>
</reference>
<keyword evidence="1" id="KW-1133">Transmembrane helix</keyword>
<evidence type="ECO:0000256" key="1">
    <source>
        <dbReference type="SAM" id="Phobius"/>
    </source>
</evidence>
<dbReference type="EMBL" id="CAJVPV010000135">
    <property type="protein sequence ID" value="CAG8444228.1"/>
    <property type="molecule type" value="Genomic_DNA"/>
</dbReference>